<feature type="domain" description="4Fe-4S ferredoxin-type" evidence="3">
    <location>
        <begin position="42"/>
        <end position="73"/>
    </location>
</feature>
<dbReference type="InterPro" id="IPR005025">
    <property type="entry name" value="FMN_Rdtase-like_dom"/>
</dbReference>
<dbReference type="EMBL" id="AP024849">
    <property type="protein sequence ID" value="BCZ45566.1"/>
    <property type="molecule type" value="Genomic_DNA"/>
</dbReference>
<dbReference type="Gene3D" id="3.40.50.360">
    <property type="match status" value="1"/>
</dbReference>
<evidence type="ECO:0000256" key="1">
    <source>
        <dbReference type="ARBA" id="ARBA00022630"/>
    </source>
</evidence>
<dbReference type="PROSITE" id="PS51379">
    <property type="entry name" value="4FE4S_FER_2"/>
    <property type="match status" value="1"/>
</dbReference>
<keyword evidence="1" id="KW-0285">Flavoprotein</keyword>
<keyword evidence="5" id="KW-1185">Reference proteome</keyword>
<dbReference type="InterPro" id="IPR017896">
    <property type="entry name" value="4Fe4S_Fe-S-bd"/>
</dbReference>
<evidence type="ECO:0000313" key="4">
    <source>
        <dbReference type="EMBL" id="BCZ45566.1"/>
    </source>
</evidence>
<accession>A0ABM7T3R8</accession>
<organism evidence="4 5">
    <name type="scientific">Clostridium gelidum</name>
    <dbReference type="NCBI Taxonomy" id="704125"/>
    <lineage>
        <taxon>Bacteria</taxon>
        <taxon>Bacillati</taxon>
        <taxon>Bacillota</taxon>
        <taxon>Clostridia</taxon>
        <taxon>Eubacteriales</taxon>
        <taxon>Clostridiaceae</taxon>
        <taxon>Clostridium</taxon>
    </lineage>
</organism>
<dbReference type="SUPFAM" id="SSF52218">
    <property type="entry name" value="Flavoproteins"/>
    <property type="match status" value="1"/>
</dbReference>
<dbReference type="InterPro" id="IPR029039">
    <property type="entry name" value="Flavoprotein-like_sf"/>
</dbReference>
<dbReference type="InterPro" id="IPR051796">
    <property type="entry name" value="ISF_SsuE-like"/>
</dbReference>
<dbReference type="Pfam" id="PF03358">
    <property type="entry name" value="FMN_red"/>
    <property type="match status" value="1"/>
</dbReference>
<keyword evidence="2" id="KW-0288">FMN</keyword>
<dbReference type="Proteomes" id="UP000824633">
    <property type="component" value="Chromosome"/>
</dbReference>
<evidence type="ECO:0000313" key="5">
    <source>
        <dbReference type="Proteomes" id="UP000824633"/>
    </source>
</evidence>
<sequence length="235" mass="25922">MKKDIKIIALISSGKINGNSARLAREALKGAEKEGATVTEIFLPKYNLEYCTGCLACLKGRCPINDDFEELKKLVNDADGIILSSPTFAGAANARMKNFIDRIGLFENMTSSLFGGKYVVGISTAGSMVAKKVAKGLAYMVTGSSFKRGYVSGFLGVKLGSKDVKDTEGYSLASEIGRKITRDIKNNKKYHLQNLFVRMINFFILKPSYRKIILKGKEDNFKSVYSNLRERGLVE</sequence>
<reference evidence="5" key="1">
    <citation type="submission" date="2021-07" db="EMBL/GenBank/DDBJ databases">
        <title>Complete genome sequencing of a Clostridium isolate.</title>
        <authorList>
            <person name="Ueki A."/>
            <person name="Tonouchi A."/>
        </authorList>
    </citation>
    <scope>NUCLEOTIDE SEQUENCE [LARGE SCALE GENOMIC DNA]</scope>
    <source>
        <strain evidence="5">C5S11</strain>
    </source>
</reference>
<dbReference type="RefSeq" id="WP_224037148.1">
    <property type="nucleotide sequence ID" value="NZ_AP024849.1"/>
</dbReference>
<evidence type="ECO:0000259" key="3">
    <source>
        <dbReference type="PROSITE" id="PS51379"/>
    </source>
</evidence>
<dbReference type="PANTHER" id="PTHR43278">
    <property type="entry name" value="NAD(P)H-DEPENDENT FMN-CONTAINING OXIDOREDUCTASE YWQN-RELATED"/>
    <property type="match status" value="1"/>
</dbReference>
<gene>
    <name evidence="4" type="ORF">psyc5s11_16330</name>
</gene>
<proteinExistence type="predicted"/>
<protein>
    <submittedName>
        <fullName evidence="4">Fe-S cluster protein</fullName>
    </submittedName>
</protein>
<dbReference type="PANTHER" id="PTHR43278:SF4">
    <property type="entry name" value="NAD(P)H-DEPENDENT FMN-CONTAINING OXIDOREDUCTASE YWQN-RELATED"/>
    <property type="match status" value="1"/>
</dbReference>
<evidence type="ECO:0000256" key="2">
    <source>
        <dbReference type="ARBA" id="ARBA00022643"/>
    </source>
</evidence>
<name>A0ABM7T3R8_9CLOT</name>